<reference evidence="2" key="1">
    <citation type="submission" date="2014-03" db="EMBL/GenBank/DDBJ databases">
        <authorList>
            <person name="Casaregola S."/>
        </authorList>
    </citation>
    <scope>NUCLEOTIDE SEQUENCE [LARGE SCALE GENOMIC DNA]</scope>
    <source>
        <strain evidence="2">CLIB 918</strain>
    </source>
</reference>
<feature type="region of interest" description="Disordered" evidence="1">
    <location>
        <begin position="38"/>
        <end position="58"/>
    </location>
</feature>
<sequence length="187" mass="20757">MPESKKEPSDHNIALSILNQRLEALELICEGLADDSTGKALDSEENDGSQTSTSSAGAFVPATQRVHELLGATSNLIRTRPELDSLVSNFDRLKLWPPLQDSPLPADPTLPIPVHIPEVPELPELSRNNGFLETAQLLPYRNTVLGLAADQDRLTVRYLRLLQVWADFVESENRWWEHVAGEEALST</sequence>
<evidence type="ECO:0000313" key="3">
    <source>
        <dbReference type="Proteomes" id="UP000242525"/>
    </source>
</evidence>
<keyword evidence="3" id="KW-1185">Reference proteome</keyword>
<protein>
    <submittedName>
        <fullName evidence="2">Uncharacterized protein</fullName>
    </submittedName>
</protein>
<evidence type="ECO:0000256" key="1">
    <source>
        <dbReference type="SAM" id="MobiDB-lite"/>
    </source>
</evidence>
<gene>
    <name evidence="2" type="ORF">BN980_GECA06s01302g</name>
</gene>
<accession>A0A0J9XAN5</accession>
<name>A0A0J9XAN5_GEOCN</name>
<dbReference type="EMBL" id="CCBN010000006">
    <property type="protein sequence ID" value="CDO53889.1"/>
    <property type="molecule type" value="Genomic_DNA"/>
</dbReference>
<dbReference type="Proteomes" id="UP000242525">
    <property type="component" value="Unassembled WGS sequence"/>
</dbReference>
<evidence type="ECO:0000313" key="2">
    <source>
        <dbReference type="EMBL" id="CDO53889.1"/>
    </source>
</evidence>
<proteinExistence type="predicted"/>
<comment type="caution">
    <text evidence="2">The sequence shown here is derived from an EMBL/GenBank/DDBJ whole genome shotgun (WGS) entry which is preliminary data.</text>
</comment>
<dbReference type="AlphaFoldDB" id="A0A0J9XAN5"/>
<organism evidence="2 3">
    <name type="scientific">Geotrichum candidum</name>
    <name type="common">Oospora lactis</name>
    <name type="synonym">Dipodascus geotrichum</name>
    <dbReference type="NCBI Taxonomy" id="1173061"/>
    <lineage>
        <taxon>Eukaryota</taxon>
        <taxon>Fungi</taxon>
        <taxon>Dikarya</taxon>
        <taxon>Ascomycota</taxon>
        <taxon>Saccharomycotina</taxon>
        <taxon>Dipodascomycetes</taxon>
        <taxon>Dipodascales</taxon>
        <taxon>Dipodascaceae</taxon>
        <taxon>Geotrichum</taxon>
    </lineage>
</organism>